<evidence type="ECO:0000313" key="2">
    <source>
        <dbReference type="EMBL" id="SMO90344.1"/>
    </source>
</evidence>
<keyword evidence="1" id="KW-0472">Membrane</keyword>
<gene>
    <name evidence="2" type="ORF">SAMN06265349_106162</name>
</gene>
<feature type="transmembrane region" description="Helical" evidence="1">
    <location>
        <begin position="29"/>
        <end position="44"/>
    </location>
</feature>
<sequence>MTKLIIRFFLILTASVVLFKFNYFDNYDLIIEFLLIIGLILNYRKNENTAEAISNYFYWPIMMFVIFLHAKISLFSFIDAFIILLCLKTLVLFLNYFKYKKISVTSSYLSKFWIFIFYMYLTEIILNSTHGFKSLFYFIGLISCFETFLIIIKNKEWKLNCISIW</sequence>
<feature type="transmembrane region" description="Helical" evidence="1">
    <location>
        <begin position="80"/>
        <end position="97"/>
    </location>
</feature>
<evidence type="ECO:0000313" key="3">
    <source>
        <dbReference type="Proteomes" id="UP000317289"/>
    </source>
</evidence>
<evidence type="ECO:0000256" key="1">
    <source>
        <dbReference type="SAM" id="Phobius"/>
    </source>
</evidence>
<reference evidence="2 3" key="1">
    <citation type="submission" date="2017-05" db="EMBL/GenBank/DDBJ databases">
        <authorList>
            <person name="Varghese N."/>
            <person name="Submissions S."/>
        </authorList>
    </citation>
    <scope>NUCLEOTIDE SEQUENCE [LARGE SCALE GENOMIC DNA]</scope>
    <source>
        <strain evidence="2 3">DSM 19382</strain>
    </source>
</reference>
<feature type="transmembrane region" description="Helical" evidence="1">
    <location>
        <begin position="134"/>
        <end position="152"/>
    </location>
</feature>
<dbReference type="AlphaFoldDB" id="A0A521F2E2"/>
<accession>A0A521F2E2</accession>
<name>A0A521F2E2_9FLAO</name>
<protein>
    <submittedName>
        <fullName evidence="2">Uncharacterized protein</fullName>
    </submittedName>
</protein>
<keyword evidence="1" id="KW-1133">Transmembrane helix</keyword>
<organism evidence="2 3">
    <name type="scientific">Flavobacterium resistens</name>
    <dbReference type="NCBI Taxonomy" id="443612"/>
    <lineage>
        <taxon>Bacteria</taxon>
        <taxon>Pseudomonadati</taxon>
        <taxon>Bacteroidota</taxon>
        <taxon>Flavobacteriia</taxon>
        <taxon>Flavobacteriales</taxon>
        <taxon>Flavobacteriaceae</taxon>
        <taxon>Flavobacterium</taxon>
    </lineage>
</organism>
<keyword evidence="1" id="KW-0812">Transmembrane</keyword>
<dbReference type="EMBL" id="FXTA01000006">
    <property type="protein sequence ID" value="SMO90344.1"/>
    <property type="molecule type" value="Genomic_DNA"/>
</dbReference>
<feature type="transmembrane region" description="Helical" evidence="1">
    <location>
        <begin position="109"/>
        <end position="128"/>
    </location>
</feature>
<feature type="transmembrane region" description="Helical" evidence="1">
    <location>
        <begin position="56"/>
        <end position="74"/>
    </location>
</feature>
<proteinExistence type="predicted"/>
<dbReference type="Proteomes" id="UP000317289">
    <property type="component" value="Unassembled WGS sequence"/>
</dbReference>